<sequence>MDICHIASPFICLCKSVQTEGALVLAELRPIIAEKRRYTEYLEPKRKEMKPFYTTPGDFRDAINAVSEKDMGLDSSENELIELVSVDIFNKFSWFYLTHSLVYLMLWFPLE</sequence>
<dbReference type="Proteomes" id="UP001179952">
    <property type="component" value="Unassembled WGS sequence"/>
</dbReference>
<reference evidence="1" key="2">
    <citation type="submission" date="2023-06" db="EMBL/GenBank/DDBJ databases">
        <authorList>
            <person name="Ma L."/>
            <person name="Liu K.-W."/>
            <person name="Li Z."/>
            <person name="Hsiao Y.-Y."/>
            <person name="Qi Y."/>
            <person name="Fu T."/>
            <person name="Tang G."/>
            <person name="Zhang D."/>
            <person name="Sun W.-H."/>
            <person name="Liu D.-K."/>
            <person name="Li Y."/>
            <person name="Chen G.-Z."/>
            <person name="Liu X.-D."/>
            <person name="Liao X.-Y."/>
            <person name="Jiang Y.-T."/>
            <person name="Yu X."/>
            <person name="Hao Y."/>
            <person name="Huang J."/>
            <person name="Zhao X.-W."/>
            <person name="Ke S."/>
            <person name="Chen Y.-Y."/>
            <person name="Wu W.-L."/>
            <person name="Hsu J.-L."/>
            <person name="Lin Y.-F."/>
            <person name="Huang M.-D."/>
            <person name="Li C.-Y."/>
            <person name="Huang L."/>
            <person name="Wang Z.-W."/>
            <person name="Zhao X."/>
            <person name="Zhong W.-Y."/>
            <person name="Peng D.-H."/>
            <person name="Ahmad S."/>
            <person name="Lan S."/>
            <person name="Zhang J.-S."/>
            <person name="Tsai W.-C."/>
            <person name="Van De Peer Y."/>
            <person name="Liu Z.-J."/>
        </authorList>
    </citation>
    <scope>NUCLEOTIDE SEQUENCE</scope>
    <source>
        <strain evidence="1">SCP</strain>
        <tissue evidence="1">Leaves</tissue>
    </source>
</reference>
<evidence type="ECO:0000313" key="1">
    <source>
        <dbReference type="EMBL" id="KAK1269914.1"/>
    </source>
</evidence>
<keyword evidence="2" id="KW-1185">Reference proteome</keyword>
<comment type="caution">
    <text evidence="1">The sequence shown here is derived from an EMBL/GenBank/DDBJ whole genome shotgun (WGS) entry which is preliminary data.</text>
</comment>
<protein>
    <submittedName>
        <fullName evidence="1">Uncharacterized protein</fullName>
    </submittedName>
</protein>
<organism evidence="1 2">
    <name type="scientific">Acorus gramineus</name>
    <name type="common">Dwarf sweet flag</name>
    <dbReference type="NCBI Taxonomy" id="55184"/>
    <lineage>
        <taxon>Eukaryota</taxon>
        <taxon>Viridiplantae</taxon>
        <taxon>Streptophyta</taxon>
        <taxon>Embryophyta</taxon>
        <taxon>Tracheophyta</taxon>
        <taxon>Spermatophyta</taxon>
        <taxon>Magnoliopsida</taxon>
        <taxon>Liliopsida</taxon>
        <taxon>Acoraceae</taxon>
        <taxon>Acorus</taxon>
    </lineage>
</organism>
<dbReference type="AlphaFoldDB" id="A0AAV9B0Z7"/>
<accession>A0AAV9B0Z7</accession>
<proteinExistence type="predicted"/>
<gene>
    <name evidence="1" type="ORF">QJS04_geneDACA008352</name>
</gene>
<reference evidence="1" key="1">
    <citation type="journal article" date="2023" name="Nat. Commun.">
        <title>Diploid and tetraploid genomes of Acorus and the evolution of monocots.</title>
        <authorList>
            <person name="Ma L."/>
            <person name="Liu K.W."/>
            <person name="Li Z."/>
            <person name="Hsiao Y.Y."/>
            <person name="Qi Y."/>
            <person name="Fu T."/>
            <person name="Tang G.D."/>
            <person name="Zhang D."/>
            <person name="Sun W.H."/>
            <person name="Liu D.K."/>
            <person name="Li Y."/>
            <person name="Chen G.Z."/>
            <person name="Liu X.D."/>
            <person name="Liao X.Y."/>
            <person name="Jiang Y.T."/>
            <person name="Yu X."/>
            <person name="Hao Y."/>
            <person name="Huang J."/>
            <person name="Zhao X.W."/>
            <person name="Ke S."/>
            <person name="Chen Y.Y."/>
            <person name="Wu W.L."/>
            <person name="Hsu J.L."/>
            <person name="Lin Y.F."/>
            <person name="Huang M.D."/>
            <person name="Li C.Y."/>
            <person name="Huang L."/>
            <person name="Wang Z.W."/>
            <person name="Zhao X."/>
            <person name="Zhong W.Y."/>
            <person name="Peng D.H."/>
            <person name="Ahmad S."/>
            <person name="Lan S."/>
            <person name="Zhang J.S."/>
            <person name="Tsai W.C."/>
            <person name="Van de Peer Y."/>
            <person name="Liu Z.J."/>
        </authorList>
    </citation>
    <scope>NUCLEOTIDE SEQUENCE</scope>
    <source>
        <strain evidence="1">SCP</strain>
    </source>
</reference>
<dbReference type="EMBL" id="JAUJYN010000006">
    <property type="protein sequence ID" value="KAK1269914.1"/>
    <property type="molecule type" value="Genomic_DNA"/>
</dbReference>
<evidence type="ECO:0000313" key="2">
    <source>
        <dbReference type="Proteomes" id="UP001179952"/>
    </source>
</evidence>
<name>A0AAV9B0Z7_ACOGR</name>